<dbReference type="Gene3D" id="1.10.10.10">
    <property type="entry name" value="Winged helix-like DNA-binding domain superfamily/Winged helix DNA-binding domain"/>
    <property type="match status" value="1"/>
</dbReference>
<dbReference type="GO" id="GO:0003677">
    <property type="term" value="F:DNA binding"/>
    <property type="evidence" value="ECO:0007669"/>
    <property type="project" value="InterPro"/>
</dbReference>
<geneLocation type="plasmid" evidence="1 2">
    <name>pI</name>
</geneLocation>
<dbReference type="GO" id="GO:0006355">
    <property type="term" value="P:regulation of DNA-templated transcription"/>
    <property type="evidence" value="ECO:0007669"/>
    <property type="project" value="InterPro"/>
</dbReference>
<protein>
    <recommendedName>
        <fullName evidence="3">HTH luxR-type domain-containing protein</fullName>
    </recommendedName>
</protein>
<dbReference type="EMBL" id="LR699555">
    <property type="protein sequence ID" value="VVD31049.1"/>
    <property type="molecule type" value="Genomic_DNA"/>
</dbReference>
<evidence type="ECO:0008006" key="3">
    <source>
        <dbReference type="Google" id="ProtNLM"/>
    </source>
</evidence>
<dbReference type="AlphaFoldDB" id="A0A5Q4Z9G6"/>
<keyword evidence="2" id="KW-1185">Reference proteome</keyword>
<dbReference type="InterPro" id="IPR036388">
    <property type="entry name" value="WH-like_DNA-bd_sf"/>
</dbReference>
<gene>
    <name evidence="1" type="ORF">PDMSB3_0213</name>
</gene>
<accession>A0A5Q4Z9G6</accession>
<proteinExistence type="predicted"/>
<evidence type="ECO:0000313" key="1">
    <source>
        <dbReference type="EMBL" id="VVD31049.1"/>
    </source>
</evidence>
<name>A0A5Q4Z9G6_9BURK</name>
<dbReference type="InterPro" id="IPR016032">
    <property type="entry name" value="Sig_transdc_resp-reg_C-effctor"/>
</dbReference>
<reference evidence="1 2" key="1">
    <citation type="submission" date="2019-08" db="EMBL/GenBank/DDBJ databases">
        <authorList>
            <person name="Herpell B J."/>
        </authorList>
    </citation>
    <scope>NUCLEOTIDE SEQUENCE [LARGE SCALE GENOMIC DNA]</scope>
    <source>
        <strain evidence="2">Msb3</strain>
        <plasmid evidence="1 2">pI</plasmid>
    </source>
</reference>
<evidence type="ECO:0000313" key="2">
    <source>
        <dbReference type="Proteomes" id="UP000325811"/>
    </source>
</evidence>
<dbReference type="SUPFAM" id="SSF46894">
    <property type="entry name" value="C-terminal effector domain of the bipartite response regulators"/>
    <property type="match status" value="1"/>
</dbReference>
<keyword evidence="1" id="KW-0614">Plasmid</keyword>
<dbReference type="Proteomes" id="UP000325811">
    <property type="component" value="Plasmid pI"/>
</dbReference>
<sequence>MRNCEADGAITVAQVSIVSLLDSGCSRSEIAERLNTSAAVVGRQISRIRQKVRSGAYDPPPLPIELATTS</sequence>
<dbReference type="KEGG" id="pdio:PDMSB3_0213.2"/>
<organism evidence="1 2">
    <name type="scientific">Paraburkholderia dioscoreae</name>
    <dbReference type="NCBI Taxonomy" id="2604047"/>
    <lineage>
        <taxon>Bacteria</taxon>
        <taxon>Pseudomonadati</taxon>
        <taxon>Pseudomonadota</taxon>
        <taxon>Betaproteobacteria</taxon>
        <taxon>Burkholderiales</taxon>
        <taxon>Burkholderiaceae</taxon>
        <taxon>Paraburkholderia</taxon>
    </lineage>
</organism>